<feature type="domain" description="Protein kinase" evidence="7">
    <location>
        <begin position="1"/>
        <end position="195"/>
    </location>
</feature>
<dbReference type="SUPFAM" id="SSF56112">
    <property type="entry name" value="Protein kinase-like (PK-like)"/>
    <property type="match status" value="1"/>
</dbReference>
<dbReference type="InterPro" id="IPR017441">
    <property type="entry name" value="Protein_kinase_ATP_BS"/>
</dbReference>
<feature type="binding site" evidence="4">
    <location>
        <position position="90"/>
    </location>
    <ligand>
        <name>ATP</name>
        <dbReference type="ChEBI" id="CHEBI:30616"/>
    </ligand>
</feature>
<dbReference type="Gene3D" id="1.10.510.10">
    <property type="entry name" value="Transferase(Phosphotransferase) domain 1"/>
    <property type="match status" value="1"/>
</dbReference>
<evidence type="ECO:0000256" key="3">
    <source>
        <dbReference type="ARBA" id="ARBA00022840"/>
    </source>
</evidence>
<keyword evidence="3 4" id="KW-0067">ATP-binding</keyword>
<proteinExistence type="inferred from homology"/>
<keyword evidence="8" id="KW-0808">Transferase</keyword>
<keyword evidence="5" id="KW-0723">Serine/threonine-protein kinase</keyword>
<dbReference type="STRING" id="44941.A0A397UI65"/>
<evidence type="ECO:0000256" key="1">
    <source>
        <dbReference type="ARBA" id="ARBA00008874"/>
    </source>
</evidence>
<dbReference type="InterPro" id="IPR011009">
    <property type="entry name" value="Kinase-like_dom_sf"/>
</dbReference>
<evidence type="ECO:0000256" key="5">
    <source>
        <dbReference type="RuleBase" id="RU000304"/>
    </source>
</evidence>
<keyword evidence="2 4" id="KW-0547">Nucleotide-binding</keyword>
<evidence type="ECO:0000259" key="7">
    <source>
        <dbReference type="PROSITE" id="PS50011"/>
    </source>
</evidence>
<dbReference type="InterPro" id="IPR000719">
    <property type="entry name" value="Prot_kinase_dom"/>
</dbReference>
<dbReference type="Gene3D" id="3.30.200.20">
    <property type="entry name" value="Phosphorylase Kinase, domain 1"/>
    <property type="match status" value="1"/>
</dbReference>
<sequence>MSITPPKLAPKLPRPKDPNNIPPLPQAALPTSKLSQQQADSTNVIERLKAICTDADQTKLYRNLVKIGQGASGSVFTAYQVGTNMSVAIKQMNLEQQPKKDLIINEILVMKESRHHNITLEGLAHLHSKGVIYRDIKSNNVLLALNGDIKLTNFGFCAQINKHHNKCTTMVGTPYWIAPEVVTRKEYGPKVIYGH</sequence>
<evidence type="ECO:0000256" key="6">
    <source>
        <dbReference type="SAM" id="MobiDB-lite"/>
    </source>
</evidence>
<dbReference type="GO" id="GO:0005524">
    <property type="term" value="F:ATP binding"/>
    <property type="evidence" value="ECO:0007669"/>
    <property type="project" value="UniProtKB-UniRule"/>
</dbReference>
<dbReference type="SMART" id="SM00220">
    <property type="entry name" value="S_TKc"/>
    <property type="match status" value="1"/>
</dbReference>
<evidence type="ECO:0000256" key="4">
    <source>
        <dbReference type="PROSITE-ProRule" id="PRU10141"/>
    </source>
</evidence>
<dbReference type="AlphaFoldDB" id="A0A397UI65"/>
<keyword evidence="9" id="KW-1185">Reference proteome</keyword>
<name>A0A397UI65_9GLOM</name>
<dbReference type="Proteomes" id="UP000266673">
    <property type="component" value="Unassembled WGS sequence"/>
</dbReference>
<dbReference type="PROSITE" id="PS00107">
    <property type="entry name" value="PROTEIN_KINASE_ATP"/>
    <property type="match status" value="1"/>
</dbReference>
<evidence type="ECO:0000256" key="2">
    <source>
        <dbReference type="ARBA" id="ARBA00022741"/>
    </source>
</evidence>
<feature type="region of interest" description="Disordered" evidence="6">
    <location>
        <begin position="1"/>
        <end position="24"/>
    </location>
</feature>
<reference evidence="8 9" key="1">
    <citation type="submission" date="2018-06" db="EMBL/GenBank/DDBJ databases">
        <title>Comparative genomics reveals the genomic features of Rhizophagus irregularis, R. cerebriforme, R. diaphanum and Gigaspora rosea, and their symbiotic lifestyle signature.</title>
        <authorList>
            <person name="Morin E."/>
            <person name="San Clemente H."/>
            <person name="Chen E.C.H."/>
            <person name="De La Providencia I."/>
            <person name="Hainaut M."/>
            <person name="Kuo A."/>
            <person name="Kohler A."/>
            <person name="Murat C."/>
            <person name="Tang N."/>
            <person name="Roy S."/>
            <person name="Loubradou J."/>
            <person name="Henrissat B."/>
            <person name="Grigoriev I.V."/>
            <person name="Corradi N."/>
            <person name="Roux C."/>
            <person name="Martin F.M."/>
        </authorList>
    </citation>
    <scope>NUCLEOTIDE SEQUENCE [LARGE SCALE GENOMIC DNA]</scope>
    <source>
        <strain evidence="8 9">DAOM 194757</strain>
    </source>
</reference>
<organism evidence="8 9">
    <name type="scientific">Gigaspora rosea</name>
    <dbReference type="NCBI Taxonomy" id="44941"/>
    <lineage>
        <taxon>Eukaryota</taxon>
        <taxon>Fungi</taxon>
        <taxon>Fungi incertae sedis</taxon>
        <taxon>Mucoromycota</taxon>
        <taxon>Glomeromycotina</taxon>
        <taxon>Glomeromycetes</taxon>
        <taxon>Diversisporales</taxon>
        <taxon>Gigasporaceae</taxon>
        <taxon>Gigaspora</taxon>
    </lineage>
</organism>
<dbReference type="Pfam" id="PF00069">
    <property type="entry name" value="Pkinase"/>
    <property type="match status" value="2"/>
</dbReference>
<protein>
    <submittedName>
        <fullName evidence="8">Kinase-like domain-containing protein</fullName>
    </submittedName>
</protein>
<feature type="compositionally biased region" description="Low complexity" evidence="6">
    <location>
        <begin position="1"/>
        <end position="11"/>
    </location>
</feature>
<comment type="similarity">
    <text evidence="1">Belongs to the protein kinase superfamily. STE Ser/Thr protein kinase family. STE20 subfamily.</text>
</comment>
<dbReference type="PANTHER" id="PTHR45832:SF22">
    <property type="entry name" value="SERINE_THREONINE-PROTEIN KINASE SAMKA-RELATED"/>
    <property type="match status" value="1"/>
</dbReference>
<evidence type="ECO:0000313" key="9">
    <source>
        <dbReference type="Proteomes" id="UP000266673"/>
    </source>
</evidence>
<dbReference type="InterPro" id="IPR051931">
    <property type="entry name" value="PAK3-like"/>
</dbReference>
<accession>A0A397UI65</accession>
<dbReference type="OrthoDB" id="248923at2759"/>
<dbReference type="InterPro" id="IPR008271">
    <property type="entry name" value="Ser/Thr_kinase_AS"/>
</dbReference>
<dbReference type="GO" id="GO:0004674">
    <property type="term" value="F:protein serine/threonine kinase activity"/>
    <property type="evidence" value="ECO:0007669"/>
    <property type="project" value="UniProtKB-KW"/>
</dbReference>
<comment type="caution">
    <text evidence="8">The sequence shown here is derived from an EMBL/GenBank/DDBJ whole genome shotgun (WGS) entry which is preliminary data.</text>
</comment>
<dbReference type="PROSITE" id="PS50011">
    <property type="entry name" value="PROTEIN_KINASE_DOM"/>
    <property type="match status" value="1"/>
</dbReference>
<dbReference type="EMBL" id="QKWP01001443">
    <property type="protein sequence ID" value="RIB08918.1"/>
    <property type="molecule type" value="Genomic_DNA"/>
</dbReference>
<keyword evidence="8" id="KW-0418">Kinase</keyword>
<dbReference type="PROSITE" id="PS00108">
    <property type="entry name" value="PROTEIN_KINASE_ST"/>
    <property type="match status" value="1"/>
</dbReference>
<dbReference type="PANTHER" id="PTHR45832">
    <property type="entry name" value="SERINE/THREONINE-PROTEIN KINASE SAMKA-RELATED-RELATED"/>
    <property type="match status" value="1"/>
</dbReference>
<gene>
    <name evidence="8" type="ORF">C2G38_2210322</name>
</gene>
<evidence type="ECO:0000313" key="8">
    <source>
        <dbReference type="EMBL" id="RIB08918.1"/>
    </source>
</evidence>